<evidence type="ECO:0008006" key="4">
    <source>
        <dbReference type="Google" id="ProtNLM"/>
    </source>
</evidence>
<protein>
    <recommendedName>
        <fullName evidence="4">Dickkopf N-terminal cysteine-rich domain-containing protein</fullName>
    </recommendedName>
</protein>
<sequence>MRRLVIVFAALVCACNGPPALPGASATEPGVTTGTTEAVVTTAPIDVAVLDACPDLVPIAEDEFAARFAAAVCGEKAACGCDLDPRCVTRFSALFEAVRSAARGGAPHYDPVCAAAVLHDKVAARGCATRSEYHDDQGACSRGCEVFRGDVPPGGLCGEFASLDVAAFADVCAGVDMACGVLGTASCEQRGAIPTVGRGEVCLSADGKTLFACEAGSWCSAASRVCVPEVGFGQKCGRFAECSPDAWCSQDGECLPLKAHGAACQRDRECAALTCEQGRCNDFVIACRVDSPADLLFPFTL</sequence>
<dbReference type="EMBL" id="JAIRAU010000027">
    <property type="protein sequence ID" value="MBZ5711651.1"/>
    <property type="molecule type" value="Genomic_DNA"/>
</dbReference>
<proteinExistence type="predicted"/>
<reference evidence="2" key="1">
    <citation type="submission" date="2021-08" db="EMBL/GenBank/DDBJ databases">
        <authorList>
            <person name="Stevens D.C."/>
        </authorList>
    </citation>
    <scope>NUCLEOTIDE SEQUENCE</scope>
    <source>
        <strain evidence="2">DSM 53165</strain>
    </source>
</reference>
<evidence type="ECO:0000313" key="2">
    <source>
        <dbReference type="EMBL" id="MBZ5711651.1"/>
    </source>
</evidence>
<organism evidence="2 3">
    <name type="scientific">Nannocystis pusilla</name>
    <dbReference type="NCBI Taxonomy" id="889268"/>
    <lineage>
        <taxon>Bacteria</taxon>
        <taxon>Pseudomonadati</taxon>
        <taxon>Myxococcota</taxon>
        <taxon>Polyangia</taxon>
        <taxon>Nannocystales</taxon>
        <taxon>Nannocystaceae</taxon>
        <taxon>Nannocystis</taxon>
    </lineage>
</organism>
<gene>
    <name evidence="2" type="ORF">K7C98_20620</name>
</gene>
<evidence type="ECO:0000256" key="1">
    <source>
        <dbReference type="SAM" id="SignalP"/>
    </source>
</evidence>
<comment type="caution">
    <text evidence="2">The sequence shown here is derived from an EMBL/GenBank/DDBJ whole genome shotgun (WGS) entry which is preliminary data.</text>
</comment>
<dbReference type="Proteomes" id="UP001139031">
    <property type="component" value="Unassembled WGS sequence"/>
</dbReference>
<dbReference type="RefSeq" id="WP_224193412.1">
    <property type="nucleotide sequence ID" value="NZ_JAIRAU010000027.1"/>
</dbReference>
<name>A0ABS7TTV7_9BACT</name>
<keyword evidence="3" id="KW-1185">Reference proteome</keyword>
<feature type="signal peptide" evidence="1">
    <location>
        <begin position="1"/>
        <end position="20"/>
    </location>
</feature>
<evidence type="ECO:0000313" key="3">
    <source>
        <dbReference type="Proteomes" id="UP001139031"/>
    </source>
</evidence>
<keyword evidence="1" id="KW-0732">Signal</keyword>
<accession>A0ABS7TTV7</accession>
<feature type="chain" id="PRO_5047527898" description="Dickkopf N-terminal cysteine-rich domain-containing protein" evidence="1">
    <location>
        <begin position="21"/>
        <end position="301"/>
    </location>
</feature>
<dbReference type="PROSITE" id="PS51257">
    <property type="entry name" value="PROKAR_LIPOPROTEIN"/>
    <property type="match status" value="1"/>
</dbReference>